<keyword evidence="6" id="KW-0997">Cell inner membrane</keyword>
<dbReference type="Pfam" id="PF07963">
    <property type="entry name" value="N_methyl"/>
    <property type="match status" value="1"/>
</dbReference>
<dbReference type="GO" id="GO:0015627">
    <property type="term" value="C:type II protein secretion system complex"/>
    <property type="evidence" value="ECO:0007669"/>
    <property type="project" value="InterPro"/>
</dbReference>
<keyword evidence="9" id="KW-0472">Membrane</keyword>
<dbReference type="KEGG" id="gbi:PG2T_04510"/>
<dbReference type="NCBIfam" id="TIGR01711">
    <property type="entry name" value="gspJ"/>
    <property type="match status" value="1"/>
</dbReference>
<evidence type="ECO:0000256" key="8">
    <source>
        <dbReference type="ARBA" id="ARBA00022989"/>
    </source>
</evidence>
<proteinExistence type="inferred from homology"/>
<dbReference type="NCBIfam" id="TIGR02532">
    <property type="entry name" value="IV_pilin_GFxxxE"/>
    <property type="match status" value="1"/>
</dbReference>
<keyword evidence="4" id="KW-1003">Cell membrane</keyword>
<gene>
    <name evidence="10" type="ORF">PG2T_04510</name>
</gene>
<dbReference type="GO" id="GO:0015628">
    <property type="term" value="P:protein secretion by the type II secretion system"/>
    <property type="evidence" value="ECO:0007669"/>
    <property type="project" value="InterPro"/>
</dbReference>
<dbReference type="InterPro" id="IPR010055">
    <property type="entry name" value="T2SS_protein-GspJ"/>
</dbReference>
<dbReference type="InterPro" id="IPR012902">
    <property type="entry name" value="N_methyl_site"/>
</dbReference>
<evidence type="ECO:0000256" key="5">
    <source>
        <dbReference type="ARBA" id="ARBA00022481"/>
    </source>
</evidence>
<comment type="subcellular location">
    <subcellularLocation>
        <location evidence="1">Cell inner membrane</location>
        <topology evidence="1">Single-pass membrane protein</topology>
    </subcellularLocation>
</comment>
<organism evidence="10 11">
    <name type="scientific">Immundisolibacter cernigliae</name>
    <dbReference type="NCBI Taxonomy" id="1810504"/>
    <lineage>
        <taxon>Bacteria</taxon>
        <taxon>Pseudomonadati</taxon>
        <taxon>Pseudomonadota</taxon>
        <taxon>Gammaproteobacteria</taxon>
        <taxon>Immundisolibacterales</taxon>
        <taxon>Immundisolibacteraceae</taxon>
        <taxon>Immundisolibacter</taxon>
    </lineage>
</organism>
<dbReference type="PANTHER" id="PTHR39583">
    <property type="entry name" value="TYPE II SECRETION SYSTEM PROTEIN J-RELATED"/>
    <property type="match status" value="1"/>
</dbReference>
<dbReference type="Pfam" id="PF11612">
    <property type="entry name" value="T2SSJ"/>
    <property type="match status" value="1"/>
</dbReference>
<dbReference type="PANTHER" id="PTHR39583:SF2">
    <property type="entry name" value="TYPE II SECRETION SYSTEM PROTEIN J"/>
    <property type="match status" value="1"/>
</dbReference>
<dbReference type="EMBL" id="CP014671">
    <property type="protein sequence ID" value="ANX03526.1"/>
    <property type="molecule type" value="Genomic_DNA"/>
</dbReference>
<protein>
    <recommendedName>
        <fullName evidence="3">Type II secretion system protein J</fullName>
    </recommendedName>
</protein>
<evidence type="ECO:0000256" key="4">
    <source>
        <dbReference type="ARBA" id="ARBA00022475"/>
    </source>
</evidence>
<evidence type="ECO:0000256" key="6">
    <source>
        <dbReference type="ARBA" id="ARBA00022519"/>
    </source>
</evidence>
<dbReference type="OrthoDB" id="9794345at2"/>
<dbReference type="FunCoup" id="A0A1B1YRX1">
    <property type="interactions" value="55"/>
</dbReference>
<evidence type="ECO:0000256" key="9">
    <source>
        <dbReference type="ARBA" id="ARBA00023136"/>
    </source>
</evidence>
<evidence type="ECO:0000256" key="7">
    <source>
        <dbReference type="ARBA" id="ARBA00022692"/>
    </source>
</evidence>
<reference evidence="11" key="1">
    <citation type="submission" date="2016-03" db="EMBL/GenBank/DDBJ databases">
        <title>Complete genome sequence of Solimmundus cernigliae, representing a novel lineage of polycyclic aromatic hydrocarbon degraders within the Gammaproteobacteria.</title>
        <authorList>
            <person name="Singleton D.R."/>
            <person name="Dickey A.N."/>
            <person name="Scholl E.H."/>
            <person name="Wright F.A."/>
            <person name="Aitken M.D."/>
        </authorList>
    </citation>
    <scope>NUCLEOTIDE SEQUENCE [LARGE SCALE GENOMIC DNA]</scope>
    <source>
        <strain evidence="11">TR3.2</strain>
    </source>
</reference>
<keyword evidence="11" id="KW-1185">Reference proteome</keyword>
<evidence type="ECO:0000313" key="10">
    <source>
        <dbReference type="EMBL" id="ANX03526.1"/>
    </source>
</evidence>
<dbReference type="STRING" id="1810504.PG2T_04510"/>
<dbReference type="SUPFAM" id="SSF54523">
    <property type="entry name" value="Pili subunits"/>
    <property type="match status" value="1"/>
</dbReference>
<comment type="similarity">
    <text evidence="2">Belongs to the GSP J family.</text>
</comment>
<dbReference type="Proteomes" id="UP000092952">
    <property type="component" value="Chromosome"/>
</dbReference>
<keyword evidence="5" id="KW-0488">Methylation</keyword>
<evidence type="ECO:0000256" key="2">
    <source>
        <dbReference type="ARBA" id="ARBA00011084"/>
    </source>
</evidence>
<dbReference type="Gene3D" id="3.10.610.10">
    <property type="entry name" value="GSPII I/J protein-like"/>
    <property type="match status" value="1"/>
</dbReference>
<dbReference type="InterPro" id="IPR051621">
    <property type="entry name" value="T2SS_protein_J"/>
</dbReference>
<dbReference type="InParanoid" id="A0A1B1YRX1"/>
<evidence type="ECO:0000313" key="11">
    <source>
        <dbReference type="Proteomes" id="UP000092952"/>
    </source>
</evidence>
<dbReference type="InterPro" id="IPR045584">
    <property type="entry name" value="Pilin-like"/>
</dbReference>
<dbReference type="AlphaFoldDB" id="A0A1B1YRX1"/>
<keyword evidence="7" id="KW-0812">Transmembrane</keyword>
<evidence type="ECO:0000256" key="3">
    <source>
        <dbReference type="ARBA" id="ARBA00021539"/>
    </source>
</evidence>
<name>A0A1B1YRX1_9GAMM</name>
<keyword evidence="8" id="KW-1133">Transmembrane helix</keyword>
<dbReference type="PROSITE" id="PS00409">
    <property type="entry name" value="PROKAR_NTER_METHYL"/>
    <property type="match status" value="1"/>
</dbReference>
<dbReference type="GO" id="GO:0005886">
    <property type="term" value="C:plasma membrane"/>
    <property type="evidence" value="ECO:0007669"/>
    <property type="project" value="UniProtKB-SubCell"/>
</dbReference>
<accession>A0A1B1YRX1</accession>
<dbReference type="RefSeq" id="WP_068803023.1">
    <property type="nucleotide sequence ID" value="NZ_CP014671.1"/>
</dbReference>
<evidence type="ECO:0000256" key="1">
    <source>
        <dbReference type="ARBA" id="ARBA00004377"/>
    </source>
</evidence>
<sequence>MRTARGFTLLELVVALAVFAVLATLAYGSLAQLLAARDRLAGRAEALGRLQLAYSLLERDCQALVARPARDELGDPEPPLRRAPDGSLEITQGAWSNPLDQPRAQLQRVRWQVRNGVLYRDAWPVLDRVPGSRPNSQRVLDEVQHFAVGIETGRTERAVSVRLDGRPFGPIEWLFVVAGEA</sequence>